<proteinExistence type="predicted"/>
<keyword evidence="3" id="KW-1185">Reference proteome</keyword>
<sequence length="193" mass="19147">MMAGGSVAGDGVFLGAGEAAAPVDEVDAFGEVVGGDVVGGEDVPEGEDEAGFGFGVSAGGEVGEFVGLGAAAGEHQAGLVGGSDQEDRAVAVEDEGLVAEASAGRCGEDGGEVVQHEGVLLFGESQVKQAGSPAQTPAERISPKINNFGPSGPLRMGQQTAVAVRVERAGMPRTAPSSFTPRRRRGAGWGAGR</sequence>
<feature type="region of interest" description="Disordered" evidence="1">
    <location>
        <begin position="131"/>
        <end position="193"/>
    </location>
</feature>
<dbReference type="Proteomes" id="UP001499863">
    <property type="component" value="Unassembled WGS sequence"/>
</dbReference>
<evidence type="ECO:0000256" key="1">
    <source>
        <dbReference type="SAM" id="MobiDB-lite"/>
    </source>
</evidence>
<dbReference type="EMBL" id="BAAAKJ010000036">
    <property type="protein sequence ID" value="GAA1385402.1"/>
    <property type="molecule type" value="Genomic_DNA"/>
</dbReference>
<accession>A0ABN1XN63</accession>
<protein>
    <submittedName>
        <fullName evidence="2">Uncharacterized protein</fullName>
    </submittedName>
</protein>
<evidence type="ECO:0000313" key="3">
    <source>
        <dbReference type="Proteomes" id="UP001499863"/>
    </source>
</evidence>
<organism evidence="2 3">
    <name type="scientific">Kitasatospora putterlickiae</name>
    <dbReference type="NCBI Taxonomy" id="221725"/>
    <lineage>
        <taxon>Bacteria</taxon>
        <taxon>Bacillati</taxon>
        <taxon>Actinomycetota</taxon>
        <taxon>Actinomycetes</taxon>
        <taxon>Kitasatosporales</taxon>
        <taxon>Streptomycetaceae</taxon>
        <taxon>Kitasatospora</taxon>
    </lineage>
</organism>
<name>A0ABN1XN63_9ACTN</name>
<evidence type="ECO:0000313" key="2">
    <source>
        <dbReference type="EMBL" id="GAA1385402.1"/>
    </source>
</evidence>
<comment type="caution">
    <text evidence="2">The sequence shown here is derived from an EMBL/GenBank/DDBJ whole genome shotgun (WGS) entry which is preliminary data.</text>
</comment>
<reference evidence="2 3" key="1">
    <citation type="journal article" date="2019" name="Int. J. Syst. Evol. Microbiol.">
        <title>The Global Catalogue of Microorganisms (GCM) 10K type strain sequencing project: providing services to taxonomists for standard genome sequencing and annotation.</title>
        <authorList>
            <consortium name="The Broad Institute Genomics Platform"/>
            <consortium name="The Broad Institute Genome Sequencing Center for Infectious Disease"/>
            <person name="Wu L."/>
            <person name="Ma J."/>
        </authorList>
    </citation>
    <scope>NUCLEOTIDE SEQUENCE [LARGE SCALE GENOMIC DNA]</scope>
    <source>
        <strain evidence="2 3">JCM 12393</strain>
    </source>
</reference>
<gene>
    <name evidence="2" type="ORF">GCM10009639_07950</name>
</gene>